<proteinExistence type="predicted"/>
<accession>A0A6J6CHL0</accession>
<dbReference type="AlphaFoldDB" id="A0A6J6CHL0"/>
<dbReference type="EMBL" id="CAEZSZ010000017">
    <property type="protein sequence ID" value="CAB4550990.1"/>
    <property type="molecule type" value="Genomic_DNA"/>
</dbReference>
<reference evidence="2" key="1">
    <citation type="submission" date="2020-05" db="EMBL/GenBank/DDBJ databases">
        <authorList>
            <person name="Chiriac C."/>
            <person name="Salcher M."/>
            <person name="Ghai R."/>
            <person name="Kavagutti S V."/>
        </authorList>
    </citation>
    <scope>NUCLEOTIDE SEQUENCE</scope>
</reference>
<evidence type="ECO:0000259" key="1">
    <source>
        <dbReference type="Pfam" id="PF07179"/>
    </source>
</evidence>
<sequence>MPWAGRELQANTFADDDGSARPELIQAIKNFHETLDPAEVFLEFKKSRLLIPLIAVLGESEIGAHGQTVDKSAELSIVNVKTPDDQVGLPVFSSVETMKVWNPEARPVPHDAVRVALAAASEGNTRIILDPGSASEFAFRRAAIAALAQSLDWQAPYLDEKVIASYKSAIQDESEITEITIGTADPQSRLAGPEVQIQLEAKSGLSKTQLEDVLQRVIEKWSQSEVIVSAVDSISLKVKPESN</sequence>
<organism evidence="2">
    <name type="scientific">freshwater metagenome</name>
    <dbReference type="NCBI Taxonomy" id="449393"/>
    <lineage>
        <taxon>unclassified sequences</taxon>
        <taxon>metagenomes</taxon>
        <taxon>ecological metagenomes</taxon>
    </lineage>
</organism>
<dbReference type="InterPro" id="IPR009839">
    <property type="entry name" value="SseB_N"/>
</dbReference>
<feature type="domain" description="SseB protein N-terminal" evidence="1">
    <location>
        <begin position="26"/>
        <end position="146"/>
    </location>
</feature>
<evidence type="ECO:0000313" key="2">
    <source>
        <dbReference type="EMBL" id="CAB4550990.1"/>
    </source>
</evidence>
<dbReference type="Pfam" id="PF07179">
    <property type="entry name" value="SseB"/>
    <property type="match status" value="1"/>
</dbReference>
<name>A0A6J6CHL0_9ZZZZ</name>
<gene>
    <name evidence="2" type="ORF">UFOPK1561_00282</name>
</gene>
<protein>
    <submittedName>
        <fullName evidence="2">Unannotated protein</fullName>
    </submittedName>
</protein>